<gene>
    <name evidence="1" type="ORF">Ae201684_002380</name>
</gene>
<dbReference type="EMBL" id="VJMJ01000025">
    <property type="protein sequence ID" value="KAF0742679.1"/>
    <property type="molecule type" value="Genomic_DNA"/>
</dbReference>
<reference evidence="1 2" key="1">
    <citation type="submission" date="2019-07" db="EMBL/GenBank/DDBJ databases">
        <title>Genomics analysis of Aphanomyces spp. identifies a new class of oomycete effector associated with host adaptation.</title>
        <authorList>
            <person name="Gaulin E."/>
        </authorList>
    </citation>
    <scope>NUCLEOTIDE SEQUENCE [LARGE SCALE GENOMIC DNA]</scope>
    <source>
        <strain evidence="1 2">ATCC 201684</strain>
    </source>
</reference>
<organism evidence="1 2">
    <name type="scientific">Aphanomyces euteiches</name>
    <dbReference type="NCBI Taxonomy" id="100861"/>
    <lineage>
        <taxon>Eukaryota</taxon>
        <taxon>Sar</taxon>
        <taxon>Stramenopiles</taxon>
        <taxon>Oomycota</taxon>
        <taxon>Saprolegniomycetes</taxon>
        <taxon>Saprolegniales</taxon>
        <taxon>Verrucalvaceae</taxon>
        <taxon>Aphanomyces</taxon>
    </lineage>
</organism>
<proteinExistence type="predicted"/>
<dbReference type="VEuPathDB" id="FungiDB:AeMF1_003831"/>
<comment type="caution">
    <text evidence="1">The sequence shown here is derived from an EMBL/GenBank/DDBJ whole genome shotgun (WGS) entry which is preliminary data.</text>
</comment>
<dbReference type="AlphaFoldDB" id="A0A6G0XQJ8"/>
<evidence type="ECO:0000313" key="2">
    <source>
        <dbReference type="Proteomes" id="UP000481153"/>
    </source>
</evidence>
<evidence type="ECO:0000313" key="1">
    <source>
        <dbReference type="EMBL" id="KAF0742679.1"/>
    </source>
</evidence>
<name>A0A6G0XQJ8_9STRA</name>
<sequence length="211" mass="23249">MAEAPLGKVLNLSHVVFPPGEEAYRVHVSIAADGNLPLHLWLEGKASKEQWECKVTDLATHALRDADYVLPFSTVKTYLMRGLRALDRATKVDRNDCSVRLVRSTSGQTTMALTMTALDPLKAVYSFTLEEKSVKFVDVLDAKIRDLQEAMATKLDLTTTWFFESTGETVAKNSIQWKASTALPPGACLNSSSITLFKTGLYSIQFSGTMP</sequence>
<accession>A0A6G0XQJ8</accession>
<dbReference type="Proteomes" id="UP000481153">
    <property type="component" value="Unassembled WGS sequence"/>
</dbReference>
<keyword evidence="2" id="KW-1185">Reference proteome</keyword>
<protein>
    <submittedName>
        <fullName evidence="1">Uncharacterized protein</fullName>
    </submittedName>
</protein>